<keyword evidence="19" id="KW-1185">Reference proteome</keyword>
<dbReference type="GO" id="GO:0042025">
    <property type="term" value="C:host cell nucleus"/>
    <property type="evidence" value="ECO:0007669"/>
    <property type="project" value="UniProtKB-SubCell"/>
</dbReference>
<evidence type="ECO:0000256" key="10">
    <source>
        <dbReference type="ARBA" id="ARBA00022812"/>
    </source>
</evidence>
<dbReference type="RefSeq" id="YP_009346024.1">
    <property type="nucleotide sequence ID" value="NC_033839.1"/>
</dbReference>
<evidence type="ECO:0000256" key="6">
    <source>
        <dbReference type="ARBA" id="ARBA00005299"/>
    </source>
</evidence>
<evidence type="ECO:0000256" key="9">
    <source>
        <dbReference type="ARBA" id="ARBA00022562"/>
    </source>
</evidence>
<evidence type="ECO:0000256" key="1">
    <source>
        <dbReference type="ARBA" id="ARBA00004136"/>
    </source>
</evidence>
<dbReference type="GO" id="GO:0044172">
    <property type="term" value="C:host cell endoplasmic reticulum-Golgi intermediate compartment"/>
    <property type="evidence" value="ECO:0007669"/>
    <property type="project" value="UniProtKB-SubCell"/>
</dbReference>
<evidence type="ECO:0000313" key="18">
    <source>
        <dbReference type="EMBL" id="API68895.1"/>
    </source>
</evidence>
<dbReference type="GO" id="GO:0044177">
    <property type="term" value="C:host cell Golgi apparatus"/>
    <property type="evidence" value="ECO:0007669"/>
    <property type="project" value="UniProtKB-SubCell"/>
</dbReference>
<dbReference type="EMBL" id="KX611399">
    <property type="protein sequence ID" value="API68895.1"/>
    <property type="molecule type" value="Genomic_RNA"/>
</dbReference>
<dbReference type="KEGG" id="vg:31079642"/>
<keyword evidence="11 17" id="KW-0946">Virion</keyword>
<evidence type="ECO:0000313" key="19">
    <source>
        <dbReference type="Proteomes" id="UP000201240"/>
    </source>
</evidence>
<proteinExistence type="inferred from homology"/>
<keyword evidence="13 17" id="KW-0543">Viral nucleoprotein</keyword>
<keyword evidence="9" id="KW-1048">Host nucleus</keyword>
<evidence type="ECO:0000256" key="14">
    <source>
        <dbReference type="ARBA" id="ARBA00023200"/>
    </source>
</evidence>
<evidence type="ECO:0000256" key="8">
    <source>
        <dbReference type="ARBA" id="ARBA00022561"/>
    </source>
</evidence>
<evidence type="ECO:0000256" key="16">
    <source>
        <dbReference type="ARBA" id="ARBA00046628"/>
    </source>
</evidence>
<evidence type="ECO:0000256" key="4">
    <source>
        <dbReference type="ARBA" id="ARBA00004328"/>
    </source>
</evidence>
<keyword evidence="12 17" id="KW-0694">RNA-binding</keyword>
<comment type="similarity">
    <text evidence="6 17">Belongs to the phlebovirus nucleocapsid protein family.</text>
</comment>
<evidence type="ECO:0000256" key="15">
    <source>
        <dbReference type="ARBA" id="ARBA00023274"/>
    </source>
</evidence>
<dbReference type="OrthoDB" id="11777at10239"/>
<evidence type="ECO:0000256" key="12">
    <source>
        <dbReference type="ARBA" id="ARBA00022884"/>
    </source>
</evidence>
<organism evidence="18 19">
    <name type="scientific">Tapara virus</name>
    <dbReference type="NCBI Taxonomy" id="1926501"/>
    <lineage>
        <taxon>Viruses</taxon>
        <taxon>Riboviria</taxon>
        <taxon>Orthornavirae</taxon>
        <taxon>Negarnaviricota</taxon>
        <taxon>Polyploviricotina</taxon>
        <taxon>Bunyaviricetes</taxon>
        <taxon>Hareavirales</taxon>
        <taxon>Phenuiviridae</taxon>
        <taxon>Phlebovirus</taxon>
        <taxon>Phlebovirus taparaense</taxon>
    </lineage>
</organism>
<evidence type="ECO:0000256" key="7">
    <source>
        <dbReference type="ARBA" id="ARBA00014389"/>
    </source>
</evidence>
<dbReference type="GO" id="GO:0003723">
    <property type="term" value="F:RNA binding"/>
    <property type="evidence" value="ECO:0007669"/>
    <property type="project" value="UniProtKB-UniRule"/>
</dbReference>
<keyword evidence="8 17" id="KW-0167">Capsid protein</keyword>
<name>A0A1S5SHW4_9VIRU</name>
<keyword evidence="10" id="KW-1040">Host Golgi apparatus</keyword>
<sequence>MSDYEKLAIELQGEPIDKNAIQRWMSEFAYEGFDAANIVKLVHERAKAAGRDWKLDVKKMIVLALTRGNKVDKMIKKMSEKGAATVTELVRVYSLKSGNPTRDDLTLSRVAAAFAGYTCQALPHLAEAIPVSGSQMDEVVKNYPRPMMHPAFSGLIDPTFKEETKDALINAHSLFMYHFTVQINEKMRGKSDKEIISSFQQPMYAAINSGFMKGETRRAMLRTLGIVDANWVPSSIVQEAAKIYKEKYND</sequence>
<evidence type="ECO:0000256" key="17">
    <source>
        <dbReference type="PIRNR" id="PIRNR003953"/>
    </source>
</evidence>
<evidence type="ECO:0000256" key="11">
    <source>
        <dbReference type="ARBA" id="ARBA00022844"/>
    </source>
</evidence>
<dbReference type="GeneID" id="31079642"/>
<dbReference type="PIRSF" id="PIRSF003953">
    <property type="entry name" value="N_PhelboV"/>
    <property type="match status" value="1"/>
</dbReference>
<accession>A0A1S5SHW4</accession>
<comment type="subcellular location">
    <subcellularLocation>
        <location evidence="1">Host Golgi apparatus</location>
    </subcellularLocation>
    <subcellularLocation>
        <location evidence="3">Host cytoplasm</location>
    </subcellularLocation>
    <subcellularLocation>
        <location evidence="5">Host endoplasmic reticulum-Golgi intermediate compartment</location>
    </subcellularLocation>
    <subcellularLocation>
        <location evidence="2">Host nucleus</location>
    </subcellularLocation>
    <subcellularLocation>
        <location evidence="4 17">Virion</location>
    </subcellularLocation>
</comment>
<dbReference type="Proteomes" id="UP000201240">
    <property type="component" value="Genome"/>
</dbReference>
<evidence type="ECO:0000256" key="5">
    <source>
        <dbReference type="ARBA" id="ARBA00004452"/>
    </source>
</evidence>
<evidence type="ECO:0000256" key="3">
    <source>
        <dbReference type="ARBA" id="ARBA00004192"/>
    </source>
</evidence>
<dbReference type="Pfam" id="PF05733">
    <property type="entry name" value="Tenui_N"/>
    <property type="match status" value="1"/>
</dbReference>
<evidence type="ECO:0000256" key="13">
    <source>
        <dbReference type="ARBA" id="ARBA00023086"/>
    </source>
</evidence>
<evidence type="ECO:0000256" key="2">
    <source>
        <dbReference type="ARBA" id="ARBA00004147"/>
    </source>
</evidence>
<reference evidence="18 19" key="1">
    <citation type="journal article" date="2017" name="J. Gen. Virol.">
        <title>Characterization of the Bujaru, Frijoles and Tapara antigenic complexes into the Sandfly Fever group and two unclassified phleboviruses from Brazil.</title>
        <authorList>
            <person name="Vasconcelos P.F."/>
            <person name="Nunes Neto J.P."/>
            <person name="de Souza W.M."/>
            <person name="Acrani G.O."/>
            <person name="Romeiro M.F."/>
            <person name="Fumagalli M.J."/>
            <person name="Vieira C.L."/>
            <person name="Medeiros D.B."/>
            <person name="de Lima J.A."/>
            <person name="de Lima C.P."/>
            <person name="Cardoso J.F."/>
            <person name="Rodrigues S.G."/>
            <person name="Figueiredo L.T."/>
            <person name="da Silva S.P."/>
            <person name="Tesh R."/>
            <person name="Nunes M.R."/>
            <person name="Vasconcelos P.F."/>
        </authorList>
    </citation>
    <scope>NUCLEOTIDE SEQUENCE [LARGE SCALE GENOMIC DNA]</scope>
    <source>
        <strain evidence="18 19">BeAr413570</strain>
    </source>
</reference>
<keyword evidence="15 17" id="KW-0687">Ribonucleoprotein</keyword>
<dbReference type="InterPro" id="IPR009522">
    <property type="entry name" value="Capsid_Phlebovir/Tenuivir"/>
</dbReference>
<protein>
    <recommendedName>
        <fullName evidence="7 17">Nucleoprotein</fullName>
    </recommendedName>
</protein>
<keyword evidence="14" id="KW-1035">Host cytoplasm</keyword>
<dbReference type="GO" id="GO:1990904">
    <property type="term" value="C:ribonucleoprotein complex"/>
    <property type="evidence" value="ECO:0007669"/>
    <property type="project" value="UniProtKB-KW"/>
</dbReference>
<dbReference type="InterPro" id="IPR015971">
    <property type="entry name" value="Nucleocapsid_Phlebovirus"/>
</dbReference>
<dbReference type="GO" id="GO:0019013">
    <property type="term" value="C:viral nucleocapsid"/>
    <property type="evidence" value="ECO:0007669"/>
    <property type="project" value="UniProtKB-UniRule"/>
</dbReference>
<comment type="subunit">
    <text evidence="16">Homodimer. Homohexamer; ring-shaped, necessary to form the nucleocapsid. Homopentamers; opened pentamers in solution. Binds to viral genomic RNA. Interacts with glycoprotein Gn; this interaction allows packaging of nucleocapsids into virions.</text>
</comment>